<evidence type="ECO:0000313" key="3">
    <source>
        <dbReference type="Proteomes" id="UP000184301"/>
    </source>
</evidence>
<dbReference type="EMBL" id="FQZY01000007">
    <property type="protein sequence ID" value="SHJ37095.1"/>
    <property type="molecule type" value="Genomic_DNA"/>
</dbReference>
<dbReference type="RefSeq" id="WP_200803529.1">
    <property type="nucleotide sequence ID" value="NZ_FQZY01000007.1"/>
</dbReference>
<sequence>MNCKVKIAVCNHRTDKKYKNQELDWDYLVDRNKHPLRTSETAEEYPKMTKDQRSNLKDIGGVVGGWLRGGIRKNGNVLFRTLGLLDADSIPAEVDFCNEVKTAYGNVTYFIYSTHSHTAQTPRYRVVFLFSREVSEEEYPALMRMAAKQIGMDYFDDSTYQANRMMYWASCPSNGEFAFEENQAQPLDVDALLSMYEDWHDISQWPTSTRQSEVIKTAVGKQQNPLEKAGTVGVFCRAFPTIQETIEEFLSDIYTPTADGSGRYDFIPGEGSAGVVIYDDLFAYSHHATDPACEKLLNGFDLVRIHKFGDLDAKKSFNAMCELALSLDKVKLQLAAERKEKVDKDFEGSENWESLLKYMPRSNLLENSVWNEMLILNNDPDYANFAFNEMANRVQITGPLPWDRPKDNKFWRDADTAQMKALIDIRYIPFSSRNHEVSFTKVADDRSFHPVRDYLNSLPEWDGKKRVENLLIRYLQADNADYVKTVTRKTFAAAVARIYHPGVKYDCVLVLDGIQGIGKSTLFKDLVGDEYYSETLSLTDMNDKSGAEKLQGFWIMEIAELAGMKKADIEKVKAFLSTSDDKYRPSYGKTVESHPRQCIIIASVNGERGYLRDITGNRRFWVVKLNQTEQKKTWNFTKEDRDQIWAESKYYYENGEKLYLEGDMISRAEEVQREAMEVDERQGMVEEYLETLLPLSWESMDIYARKNYLAERDAPTTVKGITRRNTVSNAEIWCECFGRSLADLKPSDSYAIAALMTQIDGWQRTSKVRKCSPYGKQRLYERTCCLAQNTDN</sequence>
<dbReference type="PANTHER" id="PTHR34985:SF1">
    <property type="entry name" value="SLR0554 PROTEIN"/>
    <property type="match status" value="1"/>
</dbReference>
<protein>
    <submittedName>
        <fullName evidence="2">Virulence-associated protein E</fullName>
    </submittedName>
</protein>
<evidence type="ECO:0000259" key="1">
    <source>
        <dbReference type="Pfam" id="PF05272"/>
    </source>
</evidence>
<dbReference type="Pfam" id="PF05272">
    <property type="entry name" value="VapE-like_dom"/>
    <property type="match status" value="1"/>
</dbReference>
<dbReference type="AlphaFoldDB" id="A0A1M6IRS7"/>
<dbReference type="STRING" id="1121950.SAMN02745243_00449"/>
<reference evidence="2 3" key="1">
    <citation type="submission" date="2016-11" db="EMBL/GenBank/DDBJ databases">
        <authorList>
            <person name="Jaros S."/>
            <person name="Januszkiewicz K."/>
            <person name="Wedrychowicz H."/>
        </authorList>
    </citation>
    <scope>NUCLEOTIDE SEQUENCE [LARGE SCALE GENOMIC DNA]</scope>
    <source>
        <strain evidence="2 3">DSM 15480</strain>
    </source>
</reference>
<evidence type="ECO:0000313" key="2">
    <source>
        <dbReference type="EMBL" id="SHJ37095.1"/>
    </source>
</evidence>
<organism evidence="2 3">
    <name type="scientific">Hespellia stercorisuis DSM 15480</name>
    <dbReference type="NCBI Taxonomy" id="1121950"/>
    <lineage>
        <taxon>Bacteria</taxon>
        <taxon>Bacillati</taxon>
        <taxon>Bacillota</taxon>
        <taxon>Clostridia</taxon>
        <taxon>Lachnospirales</taxon>
        <taxon>Lachnospiraceae</taxon>
        <taxon>Hespellia</taxon>
    </lineage>
</organism>
<dbReference type="InterPro" id="IPR007936">
    <property type="entry name" value="VapE-like_dom"/>
</dbReference>
<name>A0A1M6IRS7_9FIRM</name>
<dbReference type="PANTHER" id="PTHR34985">
    <property type="entry name" value="SLR0554 PROTEIN"/>
    <property type="match status" value="1"/>
</dbReference>
<keyword evidence="3" id="KW-1185">Reference proteome</keyword>
<feature type="domain" description="Virulence-associated protein E-like" evidence="1">
    <location>
        <begin position="455"/>
        <end position="676"/>
    </location>
</feature>
<accession>A0A1M6IRS7</accession>
<gene>
    <name evidence="2" type="ORF">SAMN02745243_00449</name>
</gene>
<proteinExistence type="predicted"/>
<dbReference type="Proteomes" id="UP000184301">
    <property type="component" value="Unassembled WGS sequence"/>
</dbReference>